<evidence type="ECO:0000313" key="2">
    <source>
        <dbReference type="Proteomes" id="UP001197236"/>
    </source>
</evidence>
<organism evidence="1 2">
    <name type="scientific">Pantoea allii</name>
    <dbReference type="NCBI Taxonomy" id="574096"/>
    <lineage>
        <taxon>Bacteria</taxon>
        <taxon>Pseudomonadati</taxon>
        <taxon>Pseudomonadota</taxon>
        <taxon>Gammaproteobacteria</taxon>
        <taxon>Enterobacterales</taxon>
        <taxon>Erwiniaceae</taxon>
        <taxon>Pantoea</taxon>
    </lineage>
</organism>
<gene>
    <name evidence="1" type="ORF">KYI95_15870</name>
</gene>
<sequence>MSCQRRFTHYANPVVDKTKSLTHVTPLLKDSLMADVISAEKQKFISKQAKRGSGSLRDRNGRRVCSDLWEKDRESPVL</sequence>
<dbReference type="Proteomes" id="UP001197236">
    <property type="component" value="Unassembled WGS sequence"/>
</dbReference>
<name>A0ABS6VH41_9GAMM</name>
<proteinExistence type="predicted"/>
<reference evidence="1 2" key="1">
    <citation type="submission" date="2021-07" db="EMBL/GenBank/DDBJ databases">
        <title>A novel phosphonate cluster across the Pantoea species complex is important for pathogenicity in onion.</title>
        <authorList>
            <person name="Zhao M."/>
            <person name="Stice S."/>
            <person name="Shin G.Y."/>
            <person name="Coutinho T."/>
            <person name="Gitaitis R."/>
            <person name="Kvitko B."/>
            <person name="Dutta B."/>
        </authorList>
    </citation>
    <scope>NUCLEOTIDE SEQUENCE [LARGE SCALE GENOMIC DNA]</scope>
    <source>
        <strain evidence="1 2">BD 382</strain>
    </source>
</reference>
<protein>
    <submittedName>
        <fullName evidence="1">Uncharacterized protein</fullName>
    </submittedName>
</protein>
<accession>A0ABS6VH41</accession>
<keyword evidence="2" id="KW-1185">Reference proteome</keyword>
<dbReference type="EMBL" id="JAHVXZ010000009">
    <property type="protein sequence ID" value="MBW1258656.1"/>
    <property type="molecule type" value="Genomic_DNA"/>
</dbReference>
<dbReference type="RefSeq" id="WP_218995813.1">
    <property type="nucleotide sequence ID" value="NZ_CP193913.1"/>
</dbReference>
<comment type="caution">
    <text evidence="1">The sequence shown here is derived from an EMBL/GenBank/DDBJ whole genome shotgun (WGS) entry which is preliminary data.</text>
</comment>
<evidence type="ECO:0000313" key="1">
    <source>
        <dbReference type="EMBL" id="MBW1258656.1"/>
    </source>
</evidence>